<dbReference type="Gene3D" id="3.40.190.10">
    <property type="entry name" value="Periplasmic binding protein-like II"/>
    <property type="match status" value="2"/>
</dbReference>
<gene>
    <name evidence="6" type="ORF">SAMN04488557_3774</name>
</gene>
<evidence type="ECO:0000256" key="1">
    <source>
        <dbReference type="ARBA" id="ARBA00009437"/>
    </source>
</evidence>
<keyword evidence="3 6" id="KW-0238">DNA-binding</keyword>
<organism evidence="6 7">
    <name type="scientific">Hyphomicrobium facile</name>
    <dbReference type="NCBI Taxonomy" id="51670"/>
    <lineage>
        <taxon>Bacteria</taxon>
        <taxon>Pseudomonadati</taxon>
        <taxon>Pseudomonadota</taxon>
        <taxon>Alphaproteobacteria</taxon>
        <taxon>Hyphomicrobiales</taxon>
        <taxon>Hyphomicrobiaceae</taxon>
        <taxon>Hyphomicrobium</taxon>
    </lineage>
</organism>
<evidence type="ECO:0000256" key="2">
    <source>
        <dbReference type="ARBA" id="ARBA00023015"/>
    </source>
</evidence>
<name>A0A1I7NVF6_9HYPH</name>
<dbReference type="PANTHER" id="PTHR30579">
    <property type="entry name" value="TRANSCRIPTIONAL REGULATOR"/>
    <property type="match status" value="1"/>
</dbReference>
<comment type="similarity">
    <text evidence="1">Belongs to the LysR transcriptional regulatory family.</text>
</comment>
<feature type="domain" description="HTH lysR-type" evidence="5">
    <location>
        <begin position="1"/>
        <end position="58"/>
    </location>
</feature>
<dbReference type="PRINTS" id="PR00039">
    <property type="entry name" value="HTHLYSR"/>
</dbReference>
<evidence type="ECO:0000313" key="6">
    <source>
        <dbReference type="EMBL" id="SFV38647.1"/>
    </source>
</evidence>
<dbReference type="Proteomes" id="UP000199423">
    <property type="component" value="Unassembled WGS sequence"/>
</dbReference>
<dbReference type="Pfam" id="PF03466">
    <property type="entry name" value="LysR_substrate"/>
    <property type="match status" value="1"/>
</dbReference>
<dbReference type="SUPFAM" id="SSF53850">
    <property type="entry name" value="Periplasmic binding protein-like II"/>
    <property type="match status" value="1"/>
</dbReference>
<evidence type="ECO:0000256" key="4">
    <source>
        <dbReference type="ARBA" id="ARBA00023163"/>
    </source>
</evidence>
<dbReference type="GO" id="GO:0003677">
    <property type="term" value="F:DNA binding"/>
    <property type="evidence" value="ECO:0007669"/>
    <property type="project" value="UniProtKB-KW"/>
</dbReference>
<dbReference type="InterPro" id="IPR000847">
    <property type="entry name" value="LysR_HTH_N"/>
</dbReference>
<dbReference type="Gene3D" id="1.10.10.10">
    <property type="entry name" value="Winged helix-like DNA-binding domain superfamily/Winged helix DNA-binding domain"/>
    <property type="match status" value="1"/>
</dbReference>
<dbReference type="CDD" id="cd05466">
    <property type="entry name" value="PBP2_LTTR_substrate"/>
    <property type="match status" value="1"/>
</dbReference>
<evidence type="ECO:0000313" key="7">
    <source>
        <dbReference type="Proteomes" id="UP000199423"/>
    </source>
</evidence>
<dbReference type="EMBL" id="FPCH01000004">
    <property type="protein sequence ID" value="SFV38647.1"/>
    <property type="molecule type" value="Genomic_DNA"/>
</dbReference>
<dbReference type="STRING" id="51670.SAMN04488557_3774"/>
<proteinExistence type="inferred from homology"/>
<reference evidence="7" key="1">
    <citation type="submission" date="2016-10" db="EMBL/GenBank/DDBJ databases">
        <authorList>
            <person name="Varghese N."/>
            <person name="Submissions S."/>
        </authorList>
    </citation>
    <scope>NUCLEOTIDE SEQUENCE [LARGE SCALE GENOMIC DNA]</scope>
    <source>
        <strain evidence="7">DSM 1565</strain>
    </source>
</reference>
<dbReference type="AlphaFoldDB" id="A0A1I7NVF6"/>
<dbReference type="PROSITE" id="PS50931">
    <property type="entry name" value="HTH_LYSR"/>
    <property type="match status" value="1"/>
</dbReference>
<evidence type="ECO:0000256" key="3">
    <source>
        <dbReference type="ARBA" id="ARBA00023125"/>
    </source>
</evidence>
<dbReference type="SUPFAM" id="SSF46785">
    <property type="entry name" value="Winged helix' DNA-binding domain"/>
    <property type="match status" value="1"/>
</dbReference>
<keyword evidence="4" id="KW-0804">Transcription</keyword>
<dbReference type="InterPro" id="IPR050176">
    <property type="entry name" value="LTTR"/>
</dbReference>
<dbReference type="PANTHER" id="PTHR30579:SF8">
    <property type="entry name" value="HTH-TYPE TRANSCRIPTIONAL REGULATOR HDFR"/>
    <property type="match status" value="1"/>
</dbReference>
<dbReference type="InterPro" id="IPR036388">
    <property type="entry name" value="WH-like_DNA-bd_sf"/>
</dbReference>
<evidence type="ECO:0000259" key="5">
    <source>
        <dbReference type="PROSITE" id="PS50931"/>
    </source>
</evidence>
<accession>A0A1I7NVF6</accession>
<sequence length="283" mass="30832">MDITSARTFLEVVKTGSFAAAAANLHVTQTAIGARIRVLEQELGRPLFVRNKLGTQLTAAGQKFHCFAISLVRLSEQAVRSIALPHEQEAVISIGTELSISDPLVPLWLVWMRRTYPQFALSVRVDTAERLIDQVQEGLLDAAILYGAPRKIGLIAELIFEEKLVLAEAKGSTQSAASHETVRIDWGEEFSDAFHAAFPAAPPSSVAVSYGPLALEYILAVGGRGYFRRGFIKPYLKDGLLTLVPNSPEFSYSAYVIHSARADENIIVHVREGLRASSAGMAD</sequence>
<dbReference type="InterPro" id="IPR036390">
    <property type="entry name" value="WH_DNA-bd_sf"/>
</dbReference>
<dbReference type="Pfam" id="PF00126">
    <property type="entry name" value="HTH_1"/>
    <property type="match status" value="1"/>
</dbReference>
<dbReference type="RefSeq" id="WP_092869298.1">
    <property type="nucleotide sequence ID" value="NZ_FPCH01000004.1"/>
</dbReference>
<dbReference type="GO" id="GO:0003700">
    <property type="term" value="F:DNA-binding transcription factor activity"/>
    <property type="evidence" value="ECO:0007669"/>
    <property type="project" value="InterPro"/>
</dbReference>
<protein>
    <submittedName>
        <fullName evidence="6">DNA-binding transcriptional regulator, LysR family</fullName>
    </submittedName>
</protein>
<keyword evidence="2" id="KW-0805">Transcription regulation</keyword>
<dbReference type="InterPro" id="IPR005119">
    <property type="entry name" value="LysR_subst-bd"/>
</dbReference>
<dbReference type="OrthoDB" id="9786526at2"/>
<keyword evidence="7" id="KW-1185">Reference proteome</keyword>